<evidence type="ECO:0000256" key="4">
    <source>
        <dbReference type="ARBA" id="ARBA00023002"/>
    </source>
</evidence>
<dbReference type="RefSeq" id="WP_204021007.1">
    <property type="nucleotide sequence ID" value="NZ_BOOW01000006.1"/>
</dbReference>
<proteinExistence type="predicted"/>
<dbReference type="Gene3D" id="3.90.180.10">
    <property type="entry name" value="Medium-chain alcohol dehydrogenases, catalytic domain"/>
    <property type="match status" value="1"/>
</dbReference>
<dbReference type="SUPFAM" id="SSF50129">
    <property type="entry name" value="GroES-like"/>
    <property type="match status" value="1"/>
</dbReference>
<comment type="cofactor">
    <cofactor evidence="1">
        <name>Zn(2+)</name>
        <dbReference type="ChEBI" id="CHEBI:29105"/>
    </cofactor>
</comment>
<accession>A0A919RER5</accession>
<evidence type="ECO:0000313" key="7">
    <source>
        <dbReference type="Proteomes" id="UP000606172"/>
    </source>
</evidence>
<dbReference type="SMART" id="SM00829">
    <property type="entry name" value="PKS_ER"/>
    <property type="match status" value="1"/>
</dbReference>
<dbReference type="AlphaFoldDB" id="A0A919RER5"/>
<reference evidence="6" key="1">
    <citation type="submission" date="2021-01" db="EMBL/GenBank/DDBJ databases">
        <title>Whole genome shotgun sequence of Sinosporangium siamense NBRC 109515.</title>
        <authorList>
            <person name="Komaki H."/>
            <person name="Tamura T."/>
        </authorList>
    </citation>
    <scope>NUCLEOTIDE SEQUENCE</scope>
    <source>
        <strain evidence="6">NBRC 109515</strain>
    </source>
</reference>
<protein>
    <submittedName>
        <fullName evidence="6">Zn-dependent oxidoreductase</fullName>
    </submittedName>
</protein>
<name>A0A919RER5_9ACTN</name>
<dbReference type="InterPro" id="IPR020843">
    <property type="entry name" value="ER"/>
</dbReference>
<organism evidence="6 7">
    <name type="scientific">Sinosporangium siamense</name>
    <dbReference type="NCBI Taxonomy" id="1367973"/>
    <lineage>
        <taxon>Bacteria</taxon>
        <taxon>Bacillati</taxon>
        <taxon>Actinomycetota</taxon>
        <taxon>Actinomycetes</taxon>
        <taxon>Streptosporangiales</taxon>
        <taxon>Streptosporangiaceae</taxon>
        <taxon>Sinosporangium</taxon>
    </lineage>
</organism>
<keyword evidence="3" id="KW-0862">Zinc</keyword>
<dbReference type="PANTHER" id="PTHR43401">
    <property type="entry name" value="L-THREONINE 3-DEHYDROGENASE"/>
    <property type="match status" value="1"/>
</dbReference>
<dbReference type="SUPFAM" id="SSF51735">
    <property type="entry name" value="NAD(P)-binding Rossmann-fold domains"/>
    <property type="match status" value="1"/>
</dbReference>
<evidence type="ECO:0000256" key="2">
    <source>
        <dbReference type="ARBA" id="ARBA00022723"/>
    </source>
</evidence>
<evidence type="ECO:0000256" key="1">
    <source>
        <dbReference type="ARBA" id="ARBA00001947"/>
    </source>
</evidence>
<dbReference type="GO" id="GO:0016491">
    <property type="term" value="F:oxidoreductase activity"/>
    <property type="evidence" value="ECO:0007669"/>
    <property type="project" value="UniProtKB-KW"/>
</dbReference>
<keyword evidence="4" id="KW-0560">Oxidoreductase</keyword>
<dbReference type="InterPro" id="IPR011032">
    <property type="entry name" value="GroES-like_sf"/>
</dbReference>
<dbReference type="EMBL" id="BOOW01000006">
    <property type="protein sequence ID" value="GII90536.1"/>
    <property type="molecule type" value="Genomic_DNA"/>
</dbReference>
<dbReference type="InterPro" id="IPR013149">
    <property type="entry name" value="ADH-like_C"/>
</dbReference>
<dbReference type="GO" id="GO:0046872">
    <property type="term" value="F:metal ion binding"/>
    <property type="evidence" value="ECO:0007669"/>
    <property type="project" value="UniProtKB-KW"/>
</dbReference>
<keyword evidence="7" id="KW-1185">Reference proteome</keyword>
<dbReference type="PANTHER" id="PTHR43401:SF2">
    <property type="entry name" value="L-THREONINE 3-DEHYDROGENASE"/>
    <property type="match status" value="1"/>
</dbReference>
<evidence type="ECO:0000256" key="3">
    <source>
        <dbReference type="ARBA" id="ARBA00022833"/>
    </source>
</evidence>
<dbReference type="Pfam" id="PF08240">
    <property type="entry name" value="ADH_N"/>
    <property type="match status" value="1"/>
</dbReference>
<feature type="domain" description="Enoyl reductase (ER)" evidence="5">
    <location>
        <begin position="10"/>
        <end position="347"/>
    </location>
</feature>
<evidence type="ECO:0000259" key="5">
    <source>
        <dbReference type="SMART" id="SM00829"/>
    </source>
</evidence>
<dbReference type="Pfam" id="PF00107">
    <property type="entry name" value="ADH_zinc_N"/>
    <property type="match status" value="1"/>
</dbReference>
<comment type="caution">
    <text evidence="6">The sequence shown here is derived from an EMBL/GenBank/DDBJ whole genome shotgun (WGS) entry which is preliminary data.</text>
</comment>
<sequence length="350" mass="35723">MRAARLPEAGGPDLLRVEQVGTPAPGPGEVLIEVHAVGVNQLERQVMAGAPLGRPVLVPRTVGLDPTGVIAAVGLGVAEERVGERVAVKPNVPCGTCDFCTAGHEADCSSQYVSGIHSDGGAADYVVVPERVAFPIASSVGYAEAAAAVHSVPIALHMIRRAYGPAGFAPGTTVLVTGATGALGVACVQVCAALGARVVAGVLKGEPTGDLPSLGAAEVVEYPIDGSAELESAVRDIAPRGVPLALDATGSGALIGAALRLTSWAGHTVVAAALPESAFTVDTRNFYTRRVTLHGCAAADFTDVRDGLGLVADGRVSPVVATRMALEDIREAFEMTKRRDHLGKVVLSIR</sequence>
<dbReference type="InterPro" id="IPR036291">
    <property type="entry name" value="NAD(P)-bd_dom_sf"/>
</dbReference>
<gene>
    <name evidence="6" type="ORF">Ssi02_07670</name>
</gene>
<dbReference type="InterPro" id="IPR013154">
    <property type="entry name" value="ADH-like_N"/>
</dbReference>
<evidence type="ECO:0000313" key="6">
    <source>
        <dbReference type="EMBL" id="GII90536.1"/>
    </source>
</evidence>
<dbReference type="Proteomes" id="UP000606172">
    <property type="component" value="Unassembled WGS sequence"/>
</dbReference>
<dbReference type="InterPro" id="IPR050129">
    <property type="entry name" value="Zn_alcohol_dh"/>
</dbReference>
<keyword evidence="2" id="KW-0479">Metal-binding</keyword>